<dbReference type="InterPro" id="IPR029063">
    <property type="entry name" value="SAM-dependent_MTases_sf"/>
</dbReference>
<evidence type="ECO:0000256" key="3">
    <source>
        <dbReference type="PROSITE-ProRule" id="PRU00182"/>
    </source>
</evidence>
<name>A0A4V6YSA9_9HELI</name>
<comment type="similarity">
    <text evidence="2">Belongs to the TlyA family.</text>
</comment>
<dbReference type="SUPFAM" id="SSF53335">
    <property type="entry name" value="S-adenosyl-L-methionine-dependent methyltransferases"/>
    <property type="match status" value="1"/>
</dbReference>
<dbReference type="CDD" id="cd02440">
    <property type="entry name" value="AdoMet_MTases"/>
    <property type="match status" value="1"/>
</dbReference>
<dbReference type="SMART" id="SM00363">
    <property type="entry name" value="S4"/>
    <property type="match status" value="1"/>
</dbReference>
<dbReference type="InterPro" id="IPR002877">
    <property type="entry name" value="RNA_MeTrfase_FtsJ_dom"/>
</dbReference>
<reference evidence="5 6" key="1">
    <citation type="journal article" date="2014" name="Genome Announc.">
        <title>Draft genome sequences of eight enterohepatic helicobacter species isolated from both laboratory and wild rodents.</title>
        <authorList>
            <person name="Sheh A."/>
            <person name="Shen Z."/>
            <person name="Fox J.G."/>
        </authorList>
    </citation>
    <scope>NUCLEOTIDE SEQUENCE [LARGE SCALE GENOMIC DNA]</scope>
    <source>
        <strain evidence="5 6">MIT 09-6949</strain>
    </source>
</reference>
<keyword evidence="5" id="KW-0808">Transferase</keyword>
<dbReference type="PANTHER" id="PTHR32319:SF0">
    <property type="entry name" value="BACTERIAL HEMOLYSIN-LIKE PROTEIN"/>
    <property type="match status" value="1"/>
</dbReference>
<dbReference type="Proteomes" id="UP000029733">
    <property type="component" value="Unassembled WGS sequence"/>
</dbReference>
<dbReference type="GO" id="GO:0003723">
    <property type="term" value="F:RNA binding"/>
    <property type="evidence" value="ECO:0007669"/>
    <property type="project" value="UniProtKB-KW"/>
</dbReference>
<dbReference type="SUPFAM" id="SSF55174">
    <property type="entry name" value="Alpha-L RNA-binding motif"/>
    <property type="match status" value="1"/>
</dbReference>
<keyword evidence="6" id="KW-1185">Reference proteome</keyword>
<gene>
    <name evidence="5" type="ORF">LS71_005170</name>
</gene>
<proteinExistence type="inferred from homology"/>
<dbReference type="InterPro" id="IPR002942">
    <property type="entry name" value="S4_RNA-bd"/>
</dbReference>
<organism evidence="5 6">
    <name type="scientific">Helicobacter jaachi</name>
    <dbReference type="NCBI Taxonomy" id="1677920"/>
    <lineage>
        <taxon>Bacteria</taxon>
        <taxon>Pseudomonadati</taxon>
        <taxon>Campylobacterota</taxon>
        <taxon>Epsilonproteobacteria</taxon>
        <taxon>Campylobacterales</taxon>
        <taxon>Helicobacteraceae</taxon>
        <taxon>Helicobacter</taxon>
    </lineage>
</organism>
<dbReference type="PANTHER" id="PTHR32319">
    <property type="entry name" value="BACTERIAL HEMOLYSIN-LIKE PROTEIN"/>
    <property type="match status" value="1"/>
</dbReference>
<keyword evidence="1 3" id="KW-0694">RNA-binding</keyword>
<dbReference type="GO" id="GO:0008168">
    <property type="term" value="F:methyltransferase activity"/>
    <property type="evidence" value="ECO:0007669"/>
    <property type="project" value="UniProtKB-KW"/>
</dbReference>
<keyword evidence="5" id="KW-0489">Methyltransferase</keyword>
<dbReference type="PROSITE" id="PS50889">
    <property type="entry name" value="S4"/>
    <property type="match status" value="1"/>
</dbReference>
<dbReference type="Gene3D" id="3.40.50.150">
    <property type="entry name" value="Vaccinia Virus protein VP39"/>
    <property type="match status" value="1"/>
</dbReference>
<dbReference type="OrthoDB" id="9784736at2"/>
<protein>
    <submittedName>
        <fullName evidence="5">TlyA family RNA methyltransferase</fullName>
    </submittedName>
</protein>
<sequence>MRLDIYIKSLLHSRTKAQEAIESGCVKVNDKVIYKSSTPLAADDRVQLDSIKLQSLLVGRAGYKLRGFIEALVNDKIWQPTHLQHKSALDVGSSTGGFAEVLLHYGVKDITCVDVGKNQLHEKIRKDTRVRVFEECDIRDFMEDRIYDILVCDVSFISLYKLIEHFKRFVCQEFIWLFKPQFEVGRTAKRDKKGVIKNSHLVQETLQAFCQYAAKEGFNIISVKPSVLKGKDGNEEFFIYSQR</sequence>
<evidence type="ECO:0000259" key="4">
    <source>
        <dbReference type="SMART" id="SM00363"/>
    </source>
</evidence>
<evidence type="ECO:0000313" key="6">
    <source>
        <dbReference type="Proteomes" id="UP000029733"/>
    </source>
</evidence>
<feature type="domain" description="RNA-binding S4" evidence="4">
    <location>
        <begin position="1"/>
        <end position="57"/>
    </location>
</feature>
<dbReference type="GO" id="GO:0032259">
    <property type="term" value="P:methylation"/>
    <property type="evidence" value="ECO:0007669"/>
    <property type="project" value="UniProtKB-KW"/>
</dbReference>
<accession>A0A4V6YSA9</accession>
<dbReference type="Pfam" id="PF01728">
    <property type="entry name" value="FtsJ"/>
    <property type="match status" value="1"/>
</dbReference>
<dbReference type="Pfam" id="PF01479">
    <property type="entry name" value="S4"/>
    <property type="match status" value="1"/>
</dbReference>
<evidence type="ECO:0000256" key="1">
    <source>
        <dbReference type="ARBA" id="ARBA00022884"/>
    </source>
</evidence>
<evidence type="ECO:0000256" key="2">
    <source>
        <dbReference type="ARBA" id="ARBA00029460"/>
    </source>
</evidence>
<evidence type="ECO:0000313" key="5">
    <source>
        <dbReference type="EMBL" id="TLD96982.1"/>
    </source>
</evidence>
<dbReference type="Gene3D" id="3.10.290.10">
    <property type="entry name" value="RNA-binding S4 domain"/>
    <property type="match status" value="1"/>
</dbReference>
<dbReference type="CDD" id="cd00165">
    <property type="entry name" value="S4"/>
    <property type="match status" value="1"/>
</dbReference>
<dbReference type="RefSeq" id="WP_034356938.1">
    <property type="nucleotide sequence ID" value="NZ_JRPR02000002.1"/>
</dbReference>
<comment type="caution">
    <text evidence="5">The sequence shown here is derived from an EMBL/GenBank/DDBJ whole genome shotgun (WGS) entry which is preliminary data.</text>
</comment>
<dbReference type="InterPro" id="IPR036986">
    <property type="entry name" value="S4_RNA-bd_sf"/>
</dbReference>
<dbReference type="EMBL" id="JRPR02000002">
    <property type="protein sequence ID" value="TLD96982.1"/>
    <property type="molecule type" value="Genomic_DNA"/>
</dbReference>
<dbReference type="STRING" id="1677920.LS71_09075"/>
<dbReference type="InterPro" id="IPR047048">
    <property type="entry name" value="TlyA"/>
</dbReference>
<dbReference type="AlphaFoldDB" id="A0A4V6YSA9"/>